<organism evidence="8 9">
    <name type="scientific">Calicophoron daubneyi</name>
    <name type="common">Rumen fluke</name>
    <name type="synonym">Paramphistomum daubneyi</name>
    <dbReference type="NCBI Taxonomy" id="300641"/>
    <lineage>
        <taxon>Eukaryota</taxon>
        <taxon>Metazoa</taxon>
        <taxon>Spiralia</taxon>
        <taxon>Lophotrochozoa</taxon>
        <taxon>Platyhelminthes</taxon>
        <taxon>Trematoda</taxon>
        <taxon>Digenea</taxon>
        <taxon>Plagiorchiida</taxon>
        <taxon>Pronocephalata</taxon>
        <taxon>Paramphistomoidea</taxon>
        <taxon>Paramphistomidae</taxon>
        <taxon>Calicophoron</taxon>
    </lineage>
</organism>
<reference evidence="8" key="1">
    <citation type="submission" date="2024-06" db="EMBL/GenBank/DDBJ databases">
        <authorList>
            <person name="Liu X."/>
            <person name="Lenzi L."/>
            <person name="Haldenby T S."/>
            <person name="Uol C."/>
        </authorList>
    </citation>
    <scope>NUCLEOTIDE SEQUENCE</scope>
</reference>
<feature type="domain" description="G" evidence="7">
    <location>
        <begin position="92"/>
        <end position="214"/>
    </location>
</feature>
<evidence type="ECO:0000256" key="6">
    <source>
        <dbReference type="SAM" id="MobiDB-lite"/>
    </source>
</evidence>
<protein>
    <recommendedName>
        <fullName evidence="2">GTPase Era, mitochondrial</fullName>
    </recommendedName>
    <alternativeName>
        <fullName evidence="5">ERA-like protein 1</fullName>
    </alternativeName>
</protein>
<dbReference type="EMBL" id="CAXLJL010000279">
    <property type="protein sequence ID" value="CAL5136013.1"/>
    <property type="molecule type" value="Genomic_DNA"/>
</dbReference>
<evidence type="ECO:0000313" key="8">
    <source>
        <dbReference type="EMBL" id="CAL5136013.1"/>
    </source>
</evidence>
<comment type="caution">
    <text evidence="8">The sequence shown here is derived from an EMBL/GenBank/DDBJ whole genome shotgun (WGS) entry which is preliminary data.</text>
</comment>
<evidence type="ECO:0000256" key="3">
    <source>
        <dbReference type="ARBA" id="ARBA00022741"/>
    </source>
</evidence>
<dbReference type="PANTHER" id="PTHR42698">
    <property type="entry name" value="GTPASE ERA"/>
    <property type="match status" value="1"/>
</dbReference>
<dbReference type="FunFam" id="3.40.50.300:FF:002220">
    <property type="entry name" value="GTPase Era, mitochondrial"/>
    <property type="match status" value="1"/>
</dbReference>
<dbReference type="GO" id="GO:0005525">
    <property type="term" value="F:GTP binding"/>
    <property type="evidence" value="ECO:0007669"/>
    <property type="project" value="UniProtKB-KW"/>
</dbReference>
<feature type="compositionally biased region" description="Polar residues" evidence="6">
    <location>
        <begin position="327"/>
        <end position="342"/>
    </location>
</feature>
<dbReference type="PANTHER" id="PTHR42698:SF1">
    <property type="entry name" value="GTPASE ERA, MITOCHONDRIAL"/>
    <property type="match status" value="1"/>
</dbReference>
<dbReference type="AlphaFoldDB" id="A0AAV2TF39"/>
<dbReference type="Gene3D" id="3.40.50.300">
    <property type="entry name" value="P-loop containing nucleotide triphosphate hydrolases"/>
    <property type="match status" value="1"/>
</dbReference>
<keyword evidence="3" id="KW-0547">Nucleotide-binding</keyword>
<dbReference type="GO" id="GO:0005759">
    <property type="term" value="C:mitochondrial matrix"/>
    <property type="evidence" value="ECO:0007669"/>
    <property type="project" value="TreeGrafter"/>
</dbReference>
<evidence type="ECO:0000259" key="7">
    <source>
        <dbReference type="Pfam" id="PF01926"/>
    </source>
</evidence>
<evidence type="ECO:0000256" key="4">
    <source>
        <dbReference type="ARBA" id="ARBA00023134"/>
    </source>
</evidence>
<comment type="similarity">
    <text evidence="1">Belongs to the TRAFAC class TrmE-Era-EngA-EngB-Septin-like GTPase superfamily. Era GTPase family.</text>
</comment>
<proteinExistence type="inferred from homology"/>
<dbReference type="SUPFAM" id="SSF52540">
    <property type="entry name" value="P-loop containing nucleoside triphosphate hydrolases"/>
    <property type="match status" value="1"/>
</dbReference>
<evidence type="ECO:0000256" key="1">
    <source>
        <dbReference type="ARBA" id="ARBA00007921"/>
    </source>
</evidence>
<dbReference type="InterPro" id="IPR005225">
    <property type="entry name" value="Small_GTP-bd"/>
</dbReference>
<dbReference type="Gene3D" id="3.30.300.20">
    <property type="match status" value="1"/>
</dbReference>
<feature type="region of interest" description="Disordered" evidence="6">
    <location>
        <begin position="323"/>
        <end position="354"/>
    </location>
</feature>
<dbReference type="PRINTS" id="PR00326">
    <property type="entry name" value="GTP1OBG"/>
</dbReference>
<dbReference type="InterPro" id="IPR006073">
    <property type="entry name" value="GTP-bd"/>
</dbReference>
<name>A0AAV2TF39_CALDB</name>
<dbReference type="Pfam" id="PF01926">
    <property type="entry name" value="MMR_HSR1"/>
    <property type="match status" value="1"/>
</dbReference>
<dbReference type="Proteomes" id="UP001497525">
    <property type="component" value="Unassembled WGS sequence"/>
</dbReference>
<gene>
    <name evidence="8" type="ORF">CDAUBV1_LOCUS10113</name>
</gene>
<sequence length="627" mass="69935">MFVTRGPTCLHPYRLGRCLAHLTGVINPTKYPVKSKLDLTFCASVSSSVSTPTVVPAPRLWENQSVPSTKAEYLQKLLIQQPETPEGARVLKVAVVGCPNAGKSSLVNMLIKWRVCAVAGKAHTTRSKQMAALMQDNVQVVFVDLPGIVSGSKAKKFNLEKSFIRDPHAAIFDSDLVLVVVDVTHKRSREELDPEIVKALNFFPEKESVLVLNKVDKAQNDPTRLLEVTRKLTQGIVHNRRSHKDVYEARFLRRAQLPPTVPRLQPPSEIVARYLPEVCHVQANALLAHDAQLRAKLNAPSNPDSQVQLVSSGSNSAANTVLIPEGNSVSTPDVQQISSSLTVRPPTGSEREVTEAELASIDDYFKDYKRDVYEDSEIATAPEEDSKTLAVGGDIPEQCTESTTQLAERDSSIYFDSLLKTLEEQLMLKTASSEEVALRRKRWLEISIATKGVTSWTGFNEVFMVSSATGHGVDKLRDYLISRAIPGRRWMLSPLLVTDSEPSELVRMCVWAHCLEKLRQEVPYSLRIVVDDCEKARFMDDGDDRVFVHARIQCRSERHLRQVLGPAGSTIKEIAGSVKLELMTMFRANTVVKLTAEMISVKPHTMRQLHKAKDFAEVFPEFDRAHQ</sequence>
<evidence type="ECO:0000313" key="9">
    <source>
        <dbReference type="Proteomes" id="UP001497525"/>
    </source>
</evidence>
<dbReference type="InterPro" id="IPR027417">
    <property type="entry name" value="P-loop_NTPase"/>
</dbReference>
<evidence type="ECO:0000256" key="2">
    <source>
        <dbReference type="ARBA" id="ARBA00019149"/>
    </source>
</evidence>
<dbReference type="InterPro" id="IPR005662">
    <property type="entry name" value="GTPase_Era-like"/>
</dbReference>
<dbReference type="GO" id="GO:0043024">
    <property type="term" value="F:ribosomal small subunit binding"/>
    <property type="evidence" value="ECO:0007669"/>
    <property type="project" value="TreeGrafter"/>
</dbReference>
<dbReference type="SUPFAM" id="SSF54814">
    <property type="entry name" value="Prokaryotic type KH domain (KH-domain type II)"/>
    <property type="match status" value="1"/>
</dbReference>
<dbReference type="CDD" id="cd22534">
    <property type="entry name" value="KH-II_Era"/>
    <property type="match status" value="1"/>
</dbReference>
<keyword evidence="4" id="KW-0342">GTP-binding</keyword>
<dbReference type="GO" id="GO:0019843">
    <property type="term" value="F:rRNA binding"/>
    <property type="evidence" value="ECO:0007669"/>
    <property type="project" value="TreeGrafter"/>
</dbReference>
<accession>A0AAV2TF39</accession>
<dbReference type="GO" id="GO:0000028">
    <property type="term" value="P:ribosomal small subunit assembly"/>
    <property type="evidence" value="ECO:0007669"/>
    <property type="project" value="TreeGrafter"/>
</dbReference>
<dbReference type="InterPro" id="IPR015946">
    <property type="entry name" value="KH_dom-like_a/b"/>
</dbReference>
<dbReference type="NCBIfam" id="TIGR00231">
    <property type="entry name" value="small_GTP"/>
    <property type="match status" value="1"/>
</dbReference>
<evidence type="ECO:0000256" key="5">
    <source>
        <dbReference type="ARBA" id="ARBA00030975"/>
    </source>
</evidence>
<dbReference type="InterPro" id="IPR009019">
    <property type="entry name" value="KH_sf_prok-type"/>
</dbReference>